<dbReference type="InterPro" id="IPR029063">
    <property type="entry name" value="SAM-dependent_MTases_sf"/>
</dbReference>
<comment type="function">
    <text evidence="1">Specifically methylates the adenine in position 2030 of 23S rRNA.</text>
</comment>
<reference evidence="3" key="1">
    <citation type="journal article" date="2019" name="Int. J. Syst. Evol. Microbiol.">
        <title>The Global Catalogue of Microorganisms (GCM) 10K type strain sequencing project: providing services to taxonomists for standard genome sequencing and annotation.</title>
        <authorList>
            <consortium name="The Broad Institute Genomics Platform"/>
            <consortium name="The Broad Institute Genome Sequencing Center for Infectious Disease"/>
            <person name="Wu L."/>
            <person name="Ma J."/>
        </authorList>
    </citation>
    <scope>NUCLEOTIDE SEQUENCE [LARGE SCALE GENOMIC DNA]</scope>
    <source>
        <strain evidence="3">CCUG 61696</strain>
    </source>
</reference>
<feature type="binding site" evidence="1">
    <location>
        <position position="167"/>
    </location>
    <ligand>
        <name>S-adenosyl-L-methionine</name>
        <dbReference type="ChEBI" id="CHEBI:59789"/>
    </ligand>
</feature>
<keyword evidence="1" id="KW-0949">S-adenosyl-L-methionine</keyword>
<keyword evidence="1 2" id="KW-0489">Methyltransferase</keyword>
<feature type="binding site" evidence="1">
    <location>
        <position position="121"/>
    </location>
    <ligand>
        <name>S-adenosyl-L-methionine</name>
        <dbReference type="ChEBI" id="CHEBI:59789"/>
    </ligand>
</feature>
<dbReference type="EC" id="2.1.1.266" evidence="1"/>
<comment type="caution">
    <text evidence="2">The sequence shown here is derived from an EMBL/GenBank/DDBJ whole genome shotgun (WGS) entry which is preliminary data.</text>
</comment>
<dbReference type="EMBL" id="JBHTMX010000234">
    <property type="protein sequence ID" value="MFD1333465.1"/>
    <property type="molecule type" value="Genomic_DNA"/>
</dbReference>
<feature type="site" description="Interaction with substrate rRNA" evidence="1">
    <location>
        <position position="3"/>
    </location>
</feature>
<dbReference type="Proteomes" id="UP001597171">
    <property type="component" value="Unassembled WGS sequence"/>
</dbReference>
<comment type="similarity">
    <text evidence="1">Belongs to the RlmJ family.</text>
</comment>
<proteinExistence type="inferred from homology"/>
<feature type="active site" description="Proton acceptor" evidence="1">
    <location>
        <position position="167"/>
    </location>
</feature>
<feature type="binding site" evidence="1">
    <location>
        <begin position="146"/>
        <end position="147"/>
    </location>
    <ligand>
        <name>S-adenosyl-L-methionine</name>
        <dbReference type="ChEBI" id="CHEBI:59789"/>
    </ligand>
</feature>
<dbReference type="PANTHER" id="PTHR37426:SF1">
    <property type="entry name" value="RIBOSOMAL RNA LARGE SUBUNIT METHYLTRANSFERASE J"/>
    <property type="match status" value="1"/>
</dbReference>
<dbReference type="GO" id="GO:0036307">
    <property type="term" value="F:23S rRNA (adenine(2030)-N(6))-methyltransferase activity"/>
    <property type="evidence" value="ECO:0007669"/>
    <property type="project" value="UniProtKB-EC"/>
</dbReference>
<dbReference type="Pfam" id="PF04378">
    <property type="entry name" value="RsmJ"/>
    <property type="match status" value="1"/>
</dbReference>
<keyword evidence="1 2" id="KW-0808">Transferase</keyword>
<feature type="binding site" evidence="1">
    <location>
        <position position="41"/>
    </location>
    <ligand>
        <name>S-adenosyl-L-methionine</name>
        <dbReference type="ChEBI" id="CHEBI:59789"/>
    </ligand>
</feature>
<sequence length="286" mass="31516">MNYRHAFHAGNFADVLKHVVLARVVDYLNAKPAPWGYLDTHAGVGVYDLDGDEARRTGEWRNGVGRLSGRRFGEATERLLAPWRSVVAEFSAPGEALARYPGSPEIVRRLARDDDRLRLCELHPADRESLARAMGRDARVKVVEIDGWTALNAWLPPRERRGLVLIDPPFEQPGELGRMAERFLAARKVWPTGVYLLWYPIKDARETATALLRPLAAAGIDKLLRVELLVRKPDDPRALAGSGLIIANPPWTLADELAAGLPELASALKQGPGARAVVELVAAPQN</sequence>
<organism evidence="2 3">
    <name type="scientific">Methylopila musalis</name>
    <dbReference type="NCBI Taxonomy" id="1134781"/>
    <lineage>
        <taxon>Bacteria</taxon>
        <taxon>Pseudomonadati</taxon>
        <taxon>Pseudomonadota</taxon>
        <taxon>Alphaproteobacteria</taxon>
        <taxon>Hyphomicrobiales</taxon>
        <taxon>Methylopilaceae</taxon>
        <taxon>Methylopila</taxon>
    </lineage>
</organism>
<dbReference type="Gene3D" id="3.40.50.150">
    <property type="entry name" value="Vaccinia Virus protein VP39"/>
    <property type="match status" value="1"/>
</dbReference>
<dbReference type="SUPFAM" id="SSF53335">
    <property type="entry name" value="S-adenosyl-L-methionine-dependent methyltransferases"/>
    <property type="match status" value="1"/>
</dbReference>
<name>A0ABW3ZBH5_9HYPH</name>
<gene>
    <name evidence="1" type="primary">rlmJ</name>
    <name evidence="2" type="ORF">ACFQ4O_15805</name>
</gene>
<evidence type="ECO:0000313" key="2">
    <source>
        <dbReference type="EMBL" id="MFD1333465.1"/>
    </source>
</evidence>
<dbReference type="HAMAP" id="MF_00934">
    <property type="entry name" value="23SrRNA_methyltr_J"/>
    <property type="match status" value="1"/>
</dbReference>
<evidence type="ECO:0000256" key="1">
    <source>
        <dbReference type="HAMAP-Rule" id="MF_00934"/>
    </source>
</evidence>
<keyword evidence="1" id="KW-0698">rRNA processing</keyword>
<comment type="subunit">
    <text evidence="1">Monomer.</text>
</comment>
<feature type="binding site" evidence="1">
    <location>
        <position position="103"/>
    </location>
    <ligand>
        <name>S-adenosyl-L-methionine</name>
        <dbReference type="ChEBI" id="CHEBI:59789"/>
    </ligand>
</feature>
<dbReference type="PANTHER" id="PTHR37426">
    <property type="entry name" value="RIBOSOMAL RNA LARGE SUBUNIT METHYLTRANSFERASE J"/>
    <property type="match status" value="1"/>
</dbReference>
<comment type="catalytic activity">
    <reaction evidence="1">
        <text>adenosine(2030) in 23S rRNA + S-adenosyl-L-methionine = N(6)-methyladenosine(2030) in 23S rRNA + S-adenosyl-L-homocysteine + H(+)</text>
        <dbReference type="Rhea" id="RHEA:43736"/>
        <dbReference type="Rhea" id="RHEA-COMP:10668"/>
        <dbReference type="Rhea" id="RHEA-COMP:10669"/>
        <dbReference type="ChEBI" id="CHEBI:15378"/>
        <dbReference type="ChEBI" id="CHEBI:57856"/>
        <dbReference type="ChEBI" id="CHEBI:59789"/>
        <dbReference type="ChEBI" id="CHEBI:74411"/>
        <dbReference type="ChEBI" id="CHEBI:74449"/>
        <dbReference type="EC" id="2.1.1.266"/>
    </reaction>
</comment>
<dbReference type="InterPro" id="IPR007473">
    <property type="entry name" value="RlmJ"/>
</dbReference>
<feature type="binding site" evidence="1">
    <location>
        <position position="18"/>
    </location>
    <ligand>
        <name>S-adenosyl-L-methionine</name>
        <dbReference type="ChEBI" id="CHEBI:59789"/>
    </ligand>
</feature>
<accession>A0ABW3ZBH5</accession>
<dbReference type="RefSeq" id="WP_378777041.1">
    <property type="nucleotide sequence ID" value="NZ_JBHTMX010000234.1"/>
</dbReference>
<protein>
    <recommendedName>
        <fullName evidence="1">Ribosomal RNA large subunit methyltransferase J</fullName>
        <ecNumber evidence="1">2.1.1.266</ecNumber>
    </recommendedName>
    <alternativeName>
        <fullName evidence="1">23S rRNA (adenine(2030)-N6)-methyltransferase</fullName>
    </alternativeName>
    <alternativeName>
        <fullName evidence="1">23S rRNA m6A2030 methyltransferase</fullName>
    </alternativeName>
</protein>
<keyword evidence="1" id="KW-0694">RNA-binding</keyword>
<keyword evidence="3" id="KW-1185">Reference proteome</keyword>
<evidence type="ECO:0000313" key="3">
    <source>
        <dbReference type="Proteomes" id="UP001597171"/>
    </source>
</evidence>